<dbReference type="Pfam" id="PF00155">
    <property type="entry name" value="Aminotran_1_2"/>
    <property type="match status" value="1"/>
</dbReference>
<dbReference type="Gene3D" id="3.90.1150.10">
    <property type="entry name" value="Aspartate Aminotransferase, domain 1"/>
    <property type="match status" value="1"/>
</dbReference>
<dbReference type="InterPro" id="IPR004838">
    <property type="entry name" value="NHTrfase_class1_PyrdxlP-BS"/>
</dbReference>
<gene>
    <name evidence="8" type="ORF">ACFPQA_01805</name>
</gene>
<keyword evidence="5" id="KW-0663">Pyridoxal phosphate</keyword>
<dbReference type="PANTHER" id="PTHR46383:SF1">
    <property type="entry name" value="ASPARTATE AMINOTRANSFERASE"/>
    <property type="match status" value="1"/>
</dbReference>
<dbReference type="SUPFAM" id="SSF53383">
    <property type="entry name" value="PLP-dependent transferases"/>
    <property type="match status" value="1"/>
</dbReference>
<sequence length="400" mass="44110">MSSTEQHPVHFARRVEDLSESSIFRIGRRAKALSDQGHDIVRMDAGEPDFDTPRWIIDAAKQALDDGYTRYTPIAGLSILKDAIRKKFERENDLHFRASEVMHSCGAKQALFNACLSLLGPADEVVIPSPHWGSYPAIAKIAGARIVEAPTRLEDGFVLTPETLEQCMSERTRVVLLNTPNNPTGQIYSREALAALGEVLMNYPNAFVITDDIYEHLRFDSQPFTNILNACPSLKDRTVVINGVSKAYAMTGWRVGIVAGPELLIAEMLKLQGQTNSHTAAVSQVAAAAALNGGLDDVHRMTNRFAQRARLIQEGLDRIGKIDCQPAQGSFYCLPDFSRVIESLDEVEDDQELGEWLLDELGIAMVPGSAFNAPGHMRLSFAANEESLQKGMERLQKAFA</sequence>
<evidence type="ECO:0000256" key="1">
    <source>
        <dbReference type="ARBA" id="ARBA00001933"/>
    </source>
</evidence>
<keyword evidence="4 6" id="KW-0808">Transferase</keyword>
<comment type="caution">
    <text evidence="8">The sequence shown here is derived from an EMBL/GenBank/DDBJ whole genome shotgun (WGS) entry which is preliminary data.</text>
</comment>
<comment type="cofactor">
    <cofactor evidence="1 6">
        <name>pyridoxal 5'-phosphate</name>
        <dbReference type="ChEBI" id="CHEBI:597326"/>
    </cofactor>
</comment>
<keyword evidence="3 6" id="KW-0032">Aminotransferase</keyword>
<dbReference type="PROSITE" id="PS00105">
    <property type="entry name" value="AA_TRANSFER_CLASS_1"/>
    <property type="match status" value="1"/>
</dbReference>
<evidence type="ECO:0000313" key="9">
    <source>
        <dbReference type="Proteomes" id="UP001596055"/>
    </source>
</evidence>
<evidence type="ECO:0000256" key="3">
    <source>
        <dbReference type="ARBA" id="ARBA00022576"/>
    </source>
</evidence>
<dbReference type="InterPro" id="IPR050596">
    <property type="entry name" value="AspAT/PAT-like"/>
</dbReference>
<evidence type="ECO:0000256" key="5">
    <source>
        <dbReference type="ARBA" id="ARBA00022898"/>
    </source>
</evidence>
<protein>
    <recommendedName>
        <fullName evidence="6">Aminotransferase</fullName>
        <ecNumber evidence="6">2.6.1.-</ecNumber>
    </recommendedName>
</protein>
<dbReference type="InterPro" id="IPR015422">
    <property type="entry name" value="PyrdxlP-dep_Trfase_small"/>
</dbReference>
<dbReference type="Gene3D" id="3.40.640.10">
    <property type="entry name" value="Type I PLP-dependent aspartate aminotransferase-like (Major domain)"/>
    <property type="match status" value="1"/>
</dbReference>
<comment type="similarity">
    <text evidence="2 6">Belongs to the class-I pyridoxal-phosphate-dependent aminotransferase family.</text>
</comment>
<dbReference type="Proteomes" id="UP001596055">
    <property type="component" value="Unassembled WGS sequence"/>
</dbReference>
<evidence type="ECO:0000256" key="4">
    <source>
        <dbReference type="ARBA" id="ARBA00022679"/>
    </source>
</evidence>
<reference evidence="9" key="1">
    <citation type="journal article" date="2019" name="Int. J. Syst. Evol. Microbiol.">
        <title>The Global Catalogue of Microorganisms (GCM) 10K type strain sequencing project: providing services to taxonomists for standard genome sequencing and annotation.</title>
        <authorList>
            <consortium name="The Broad Institute Genomics Platform"/>
            <consortium name="The Broad Institute Genome Sequencing Center for Infectious Disease"/>
            <person name="Wu L."/>
            <person name="Ma J."/>
        </authorList>
    </citation>
    <scope>NUCLEOTIDE SEQUENCE [LARGE SCALE GENOMIC DNA]</scope>
    <source>
        <strain evidence="9">CGMCC 4.1799</strain>
    </source>
</reference>
<feature type="domain" description="Aminotransferase class I/classII large" evidence="7">
    <location>
        <begin position="39"/>
        <end position="395"/>
    </location>
</feature>
<dbReference type="PANTHER" id="PTHR46383">
    <property type="entry name" value="ASPARTATE AMINOTRANSFERASE"/>
    <property type="match status" value="1"/>
</dbReference>
<dbReference type="GO" id="GO:0008483">
    <property type="term" value="F:transaminase activity"/>
    <property type="evidence" value="ECO:0007669"/>
    <property type="project" value="UniProtKB-KW"/>
</dbReference>
<dbReference type="EC" id="2.6.1.-" evidence="6"/>
<evidence type="ECO:0000256" key="6">
    <source>
        <dbReference type="RuleBase" id="RU000481"/>
    </source>
</evidence>
<evidence type="ECO:0000256" key="2">
    <source>
        <dbReference type="ARBA" id="ARBA00007441"/>
    </source>
</evidence>
<evidence type="ECO:0000259" key="7">
    <source>
        <dbReference type="Pfam" id="PF00155"/>
    </source>
</evidence>
<accession>A0ABW0RJS8</accession>
<keyword evidence="9" id="KW-1185">Reference proteome</keyword>
<evidence type="ECO:0000313" key="8">
    <source>
        <dbReference type="EMBL" id="MFC5543775.1"/>
    </source>
</evidence>
<proteinExistence type="inferred from homology"/>
<dbReference type="InterPro" id="IPR015424">
    <property type="entry name" value="PyrdxlP-dep_Trfase"/>
</dbReference>
<name>A0ABW0RJS8_9GAMM</name>
<dbReference type="CDD" id="cd00609">
    <property type="entry name" value="AAT_like"/>
    <property type="match status" value="1"/>
</dbReference>
<dbReference type="InterPro" id="IPR015421">
    <property type="entry name" value="PyrdxlP-dep_Trfase_major"/>
</dbReference>
<dbReference type="RefSeq" id="WP_248157734.1">
    <property type="nucleotide sequence ID" value="NZ_JAKZAJ010000003.1"/>
</dbReference>
<dbReference type="InterPro" id="IPR004839">
    <property type="entry name" value="Aminotransferase_I/II_large"/>
</dbReference>
<organism evidence="8 9">
    <name type="scientific">Marinobacter koreensis</name>
    <dbReference type="NCBI Taxonomy" id="335974"/>
    <lineage>
        <taxon>Bacteria</taxon>
        <taxon>Pseudomonadati</taxon>
        <taxon>Pseudomonadota</taxon>
        <taxon>Gammaproteobacteria</taxon>
        <taxon>Pseudomonadales</taxon>
        <taxon>Marinobacteraceae</taxon>
        <taxon>Marinobacter</taxon>
    </lineage>
</organism>
<dbReference type="EMBL" id="JBHSNL010000001">
    <property type="protein sequence ID" value="MFC5543775.1"/>
    <property type="molecule type" value="Genomic_DNA"/>
</dbReference>